<dbReference type="GO" id="GO:0005737">
    <property type="term" value="C:cytoplasm"/>
    <property type="evidence" value="ECO:0007669"/>
    <property type="project" value="TreeGrafter"/>
</dbReference>
<dbReference type="InterPro" id="IPR006076">
    <property type="entry name" value="FAD-dep_OxRdtase"/>
</dbReference>
<dbReference type="SUPFAM" id="SSF51905">
    <property type="entry name" value="FAD/NAD(P)-binding domain"/>
    <property type="match status" value="1"/>
</dbReference>
<dbReference type="RefSeq" id="WP_080317829.1">
    <property type="nucleotide sequence ID" value="NZ_MTBC01000001.1"/>
</dbReference>
<accession>A0A1V6LVZ7</accession>
<dbReference type="Gene3D" id="3.50.50.60">
    <property type="entry name" value="FAD/NAD(P)-binding domain"/>
    <property type="match status" value="1"/>
</dbReference>
<dbReference type="Gene3D" id="3.30.9.10">
    <property type="entry name" value="D-Amino Acid Oxidase, subunit A, domain 2"/>
    <property type="match status" value="1"/>
</dbReference>
<dbReference type="InterPro" id="IPR036188">
    <property type="entry name" value="FAD/NAD-bd_sf"/>
</dbReference>
<feature type="domain" description="FAD dependent oxidoreductase" evidence="1">
    <location>
        <begin position="16"/>
        <end position="368"/>
    </location>
</feature>
<dbReference type="OrthoDB" id="1491488at2"/>
<dbReference type="AlphaFoldDB" id="A0A1V6LVZ7"/>
<evidence type="ECO:0000313" key="2">
    <source>
        <dbReference type="EMBL" id="OQD44308.1"/>
    </source>
</evidence>
<evidence type="ECO:0000313" key="3">
    <source>
        <dbReference type="Proteomes" id="UP000191680"/>
    </source>
</evidence>
<sequence>MHFSYWEYKQWFQHVDYTVVGSGIVGLSTALAIKEAQPSASILILEKGNLPEGASTKNAGFACFGSVSELLMDLDTHSEEELIELVKRRYNGINALRAMFGDDAIGFKQLGGHEVFLKKDKDLFERCKDKIAYLNTLFHEVFVQEAFSLTPNKFGFSGIEDHYITHSLEGQLDTGKLMQALLKKAHKSGIKIINGLKVLGFDAIENQVSVQLENFDFKTKKLLITNNGFAKQLTEQAVEPARAQVLITKPIKNLQIKGTFHLDAGYYYFRNIDNRILLGGGRNLDFEGESTTQLGNTEQIISKLKMLLHQTILSNTPFEVDYTWSGIMGVGPRKKPIIKELTKNVFCGVRLGGMGIAIGAAVGQDLANKVLRT</sequence>
<keyword evidence="3" id="KW-1185">Reference proteome</keyword>
<reference evidence="2 3" key="1">
    <citation type="submission" date="2016-12" db="EMBL/GenBank/DDBJ databases">
        <authorList>
            <person name="Song W.-J."/>
            <person name="Kurnit D.M."/>
        </authorList>
    </citation>
    <scope>NUCLEOTIDE SEQUENCE [LARGE SCALE GENOMIC DNA]</scope>
    <source>
        <strain evidence="2 3">HSG9</strain>
    </source>
</reference>
<comment type="caution">
    <text evidence="2">The sequence shown here is derived from an EMBL/GenBank/DDBJ whole genome shotgun (WGS) entry which is preliminary data.</text>
</comment>
<dbReference type="PANTHER" id="PTHR13847:SF281">
    <property type="entry name" value="FAD DEPENDENT OXIDOREDUCTASE DOMAIN-CONTAINING PROTEIN"/>
    <property type="match status" value="1"/>
</dbReference>
<proteinExistence type="predicted"/>
<organism evidence="2 3">
    <name type="scientific">Croceivirga radicis</name>
    <dbReference type="NCBI Taxonomy" id="1929488"/>
    <lineage>
        <taxon>Bacteria</taxon>
        <taxon>Pseudomonadati</taxon>
        <taxon>Bacteroidota</taxon>
        <taxon>Flavobacteriia</taxon>
        <taxon>Flavobacteriales</taxon>
        <taxon>Flavobacteriaceae</taxon>
        <taxon>Croceivirga</taxon>
    </lineage>
</organism>
<dbReference type="Pfam" id="PF01266">
    <property type="entry name" value="DAO"/>
    <property type="match status" value="1"/>
</dbReference>
<dbReference type="EMBL" id="MTBC01000001">
    <property type="protein sequence ID" value="OQD44308.1"/>
    <property type="molecule type" value="Genomic_DNA"/>
</dbReference>
<gene>
    <name evidence="2" type="ORF">BUL40_01780</name>
</gene>
<dbReference type="PANTHER" id="PTHR13847">
    <property type="entry name" value="SARCOSINE DEHYDROGENASE-RELATED"/>
    <property type="match status" value="1"/>
</dbReference>
<dbReference type="Proteomes" id="UP000191680">
    <property type="component" value="Unassembled WGS sequence"/>
</dbReference>
<protein>
    <submittedName>
        <fullName evidence="2">FAD-dependent oxidoreductase</fullName>
    </submittedName>
</protein>
<evidence type="ECO:0000259" key="1">
    <source>
        <dbReference type="Pfam" id="PF01266"/>
    </source>
</evidence>
<name>A0A1V6LVZ7_9FLAO</name>